<dbReference type="PANTHER" id="PTHR11220:SF25">
    <property type="entry name" value="F3F9.4"/>
    <property type="match status" value="1"/>
</dbReference>
<dbReference type="FunFam" id="3.20.80.10:FF:000002">
    <property type="entry name" value="Heme-binding protein 2"/>
    <property type="match status" value="1"/>
</dbReference>
<dbReference type="Gene3D" id="3.20.80.10">
    <property type="entry name" value="Regulatory factor, effector binding domain"/>
    <property type="match status" value="1"/>
</dbReference>
<dbReference type="Proteomes" id="UP000634136">
    <property type="component" value="Unassembled WGS sequence"/>
</dbReference>
<dbReference type="Gene3D" id="1.25.40.10">
    <property type="entry name" value="Tetratricopeptide repeat domain"/>
    <property type="match status" value="1"/>
</dbReference>
<dbReference type="InterPro" id="IPR006917">
    <property type="entry name" value="SOUL_heme-bd"/>
</dbReference>
<comment type="caution">
    <text evidence="2">The sequence shown here is derived from an EMBL/GenBank/DDBJ whole genome shotgun (WGS) entry which is preliminary data.</text>
</comment>
<evidence type="ECO:0000313" key="3">
    <source>
        <dbReference type="Proteomes" id="UP000634136"/>
    </source>
</evidence>
<accession>A0A834X194</accession>
<name>A0A834X194_9FABA</name>
<gene>
    <name evidence="2" type="ORF">G2W53_011429</name>
</gene>
<evidence type="ECO:0000313" key="2">
    <source>
        <dbReference type="EMBL" id="KAF7836570.1"/>
    </source>
</evidence>
<keyword evidence="3" id="KW-1185">Reference proteome</keyword>
<dbReference type="EMBL" id="JAAIUW010000004">
    <property type="protein sequence ID" value="KAF7836570.1"/>
    <property type="molecule type" value="Genomic_DNA"/>
</dbReference>
<dbReference type="Pfam" id="PF04832">
    <property type="entry name" value="SOUL"/>
    <property type="match status" value="1"/>
</dbReference>
<sequence>MPTTRFHSKSFLEPLRNDGFCFQHCVSLLERLRDNDDVNYGRSLHSFFSKSGFDRDAFVQNNMIRFYGDICGDLKSAHLLFDEIPEPSLISWTSLISSYVHHGQHVIVKRILEYIAFGTESELYDYIQGKNNYKQKIEMTAPVITQVSGSDKSSSFVVSFFVPKKNQAKPPPPLKGMHVQRWKKTVYVAVRQFGGFVNDTNVGEEAAALKNSIAGTQWSSAIDKSHKKGGGYASAYTVAQYNAPFEYADRVNEIWFLFDMQNRKGNMM</sequence>
<comment type="similarity">
    <text evidence="1">Belongs to the HEBP family.</text>
</comment>
<dbReference type="InterPro" id="IPR011990">
    <property type="entry name" value="TPR-like_helical_dom_sf"/>
</dbReference>
<reference evidence="2" key="1">
    <citation type="submission" date="2020-09" db="EMBL/GenBank/DDBJ databases">
        <title>Genome-Enabled Discovery of Anthraquinone Biosynthesis in Senna tora.</title>
        <authorList>
            <person name="Kang S.-H."/>
            <person name="Pandey R.P."/>
            <person name="Lee C.-M."/>
            <person name="Sim J.-S."/>
            <person name="Jeong J.-T."/>
            <person name="Choi B.-S."/>
            <person name="Jung M."/>
            <person name="Ginzburg D."/>
            <person name="Zhao K."/>
            <person name="Won S.Y."/>
            <person name="Oh T.-J."/>
            <person name="Yu Y."/>
            <person name="Kim N.-H."/>
            <person name="Lee O.R."/>
            <person name="Lee T.-H."/>
            <person name="Bashyal P."/>
            <person name="Kim T.-S."/>
            <person name="Lee W.-H."/>
            <person name="Kawkins C."/>
            <person name="Kim C.-K."/>
            <person name="Kim J.S."/>
            <person name="Ahn B.O."/>
            <person name="Rhee S.Y."/>
            <person name="Sohng J.K."/>
        </authorList>
    </citation>
    <scope>NUCLEOTIDE SEQUENCE</scope>
    <source>
        <tissue evidence="2">Leaf</tissue>
    </source>
</reference>
<dbReference type="InterPro" id="IPR011256">
    <property type="entry name" value="Reg_factor_effector_dom_sf"/>
</dbReference>
<dbReference type="SUPFAM" id="SSF55136">
    <property type="entry name" value="Probable bacterial effector-binding domain"/>
    <property type="match status" value="1"/>
</dbReference>
<protein>
    <submittedName>
        <fullName evidence="2">Heme-binding protein 2-like</fullName>
    </submittedName>
</protein>
<proteinExistence type="inferred from homology"/>
<dbReference type="AlphaFoldDB" id="A0A834X194"/>
<organism evidence="2 3">
    <name type="scientific">Senna tora</name>
    <dbReference type="NCBI Taxonomy" id="362788"/>
    <lineage>
        <taxon>Eukaryota</taxon>
        <taxon>Viridiplantae</taxon>
        <taxon>Streptophyta</taxon>
        <taxon>Embryophyta</taxon>
        <taxon>Tracheophyta</taxon>
        <taxon>Spermatophyta</taxon>
        <taxon>Magnoliopsida</taxon>
        <taxon>eudicotyledons</taxon>
        <taxon>Gunneridae</taxon>
        <taxon>Pentapetalae</taxon>
        <taxon>rosids</taxon>
        <taxon>fabids</taxon>
        <taxon>Fabales</taxon>
        <taxon>Fabaceae</taxon>
        <taxon>Caesalpinioideae</taxon>
        <taxon>Cassia clade</taxon>
        <taxon>Senna</taxon>
    </lineage>
</organism>
<dbReference type="PANTHER" id="PTHR11220">
    <property type="entry name" value="HEME-BINDING PROTEIN-RELATED"/>
    <property type="match status" value="1"/>
</dbReference>
<evidence type="ECO:0000256" key="1">
    <source>
        <dbReference type="ARBA" id="ARBA00009817"/>
    </source>
</evidence>
<dbReference type="OrthoDB" id="6424451at2759"/>